<dbReference type="EMBL" id="JBHUCM010000005">
    <property type="protein sequence ID" value="MFD1536396.1"/>
    <property type="molecule type" value="Genomic_DNA"/>
</dbReference>
<keyword evidence="1" id="KW-0812">Transmembrane</keyword>
<sequence length="242" mass="26557">MSRLALLIWVAALTAAAYPTWDTWRPQAEEPGVYYSCFGHDWDESPSLLQPLRGDLATMTELSMTWAVPALVVLAALGRWNSAAAGRRAAAILTLIAFVRPLTPVYAGDDPCEGGLPLLSLDWFKTVACAWGPYELALLTAALLVLLATHVVGPAEEPVVTTSSRPAWHRGLTLLIDYLAVTALVTLAIRVAGGWPVDLTSGLLQWLSFDQVLHDPARLLVYPAMALYILVRWRFTRRPALW</sequence>
<keyword evidence="3" id="KW-1185">Reference proteome</keyword>
<evidence type="ECO:0000313" key="3">
    <source>
        <dbReference type="Proteomes" id="UP001597097"/>
    </source>
</evidence>
<dbReference type="Proteomes" id="UP001597097">
    <property type="component" value="Unassembled WGS sequence"/>
</dbReference>
<proteinExistence type="predicted"/>
<name>A0ABW4G387_9ACTN</name>
<organism evidence="2 3">
    <name type="scientific">Nonomuraea guangzhouensis</name>
    <dbReference type="NCBI Taxonomy" id="1291555"/>
    <lineage>
        <taxon>Bacteria</taxon>
        <taxon>Bacillati</taxon>
        <taxon>Actinomycetota</taxon>
        <taxon>Actinomycetes</taxon>
        <taxon>Streptosporangiales</taxon>
        <taxon>Streptosporangiaceae</taxon>
        <taxon>Nonomuraea</taxon>
    </lineage>
</organism>
<protein>
    <submittedName>
        <fullName evidence="2">Uncharacterized protein</fullName>
    </submittedName>
</protein>
<evidence type="ECO:0000313" key="2">
    <source>
        <dbReference type="EMBL" id="MFD1536396.1"/>
    </source>
</evidence>
<evidence type="ECO:0000256" key="1">
    <source>
        <dbReference type="SAM" id="Phobius"/>
    </source>
</evidence>
<reference evidence="3" key="1">
    <citation type="journal article" date="2019" name="Int. J. Syst. Evol. Microbiol.">
        <title>The Global Catalogue of Microorganisms (GCM) 10K type strain sequencing project: providing services to taxonomists for standard genome sequencing and annotation.</title>
        <authorList>
            <consortium name="The Broad Institute Genomics Platform"/>
            <consortium name="The Broad Institute Genome Sequencing Center for Infectious Disease"/>
            <person name="Wu L."/>
            <person name="Ma J."/>
        </authorList>
    </citation>
    <scope>NUCLEOTIDE SEQUENCE [LARGE SCALE GENOMIC DNA]</scope>
    <source>
        <strain evidence="3">CGMCC 1.15399</strain>
    </source>
</reference>
<dbReference type="RefSeq" id="WP_219530074.1">
    <property type="nucleotide sequence ID" value="NZ_JAHKRM010000008.1"/>
</dbReference>
<keyword evidence="1" id="KW-1133">Transmembrane helix</keyword>
<accession>A0ABW4G387</accession>
<feature type="transmembrane region" description="Helical" evidence="1">
    <location>
        <begin position="174"/>
        <end position="197"/>
    </location>
</feature>
<feature type="transmembrane region" description="Helical" evidence="1">
    <location>
        <begin position="56"/>
        <end position="77"/>
    </location>
</feature>
<gene>
    <name evidence="2" type="ORF">ACFSJ0_05070</name>
</gene>
<feature type="transmembrane region" description="Helical" evidence="1">
    <location>
        <begin position="217"/>
        <end position="235"/>
    </location>
</feature>
<keyword evidence="1" id="KW-0472">Membrane</keyword>
<comment type="caution">
    <text evidence="2">The sequence shown here is derived from an EMBL/GenBank/DDBJ whole genome shotgun (WGS) entry which is preliminary data.</text>
</comment>